<keyword evidence="4 6" id="KW-0472">Membrane</keyword>
<dbReference type="AlphaFoldDB" id="A0A7Y9K0C5"/>
<evidence type="ECO:0000256" key="6">
    <source>
        <dbReference type="SAM" id="Phobius"/>
    </source>
</evidence>
<organism evidence="9 10">
    <name type="scientific">Cellulomonas oligotrophica</name>
    <dbReference type="NCBI Taxonomy" id="931536"/>
    <lineage>
        <taxon>Bacteria</taxon>
        <taxon>Bacillati</taxon>
        <taxon>Actinomycetota</taxon>
        <taxon>Actinomycetes</taxon>
        <taxon>Micrococcales</taxon>
        <taxon>Cellulomonadaceae</taxon>
        <taxon>Cellulomonas</taxon>
    </lineage>
</organism>
<evidence type="ECO:0000313" key="10">
    <source>
        <dbReference type="Proteomes" id="UP000577956"/>
    </source>
</evidence>
<evidence type="ECO:0000256" key="1">
    <source>
        <dbReference type="ARBA" id="ARBA00004127"/>
    </source>
</evidence>
<evidence type="ECO:0000313" key="11">
    <source>
        <dbReference type="Proteomes" id="UP000618382"/>
    </source>
</evidence>
<evidence type="ECO:0000256" key="5">
    <source>
        <dbReference type="SAM" id="MobiDB-lite"/>
    </source>
</evidence>
<reference evidence="9 10" key="1">
    <citation type="submission" date="2020-07" db="EMBL/GenBank/DDBJ databases">
        <title>Sequencing the genomes of 1000 actinobacteria strains.</title>
        <authorList>
            <person name="Klenk H.-P."/>
        </authorList>
    </citation>
    <scope>NUCLEOTIDE SEQUENCE [LARGE SCALE GENOMIC DNA]</scope>
    <source>
        <strain evidence="9 10">DSM 24482</strain>
    </source>
</reference>
<evidence type="ECO:0000313" key="8">
    <source>
        <dbReference type="EMBL" id="GIG33086.1"/>
    </source>
</evidence>
<evidence type="ECO:0000313" key="9">
    <source>
        <dbReference type="EMBL" id="NYD87709.1"/>
    </source>
</evidence>
<name>A0A7Y9K0C5_9CELL</name>
<feature type="domain" description="DUF202" evidence="7">
    <location>
        <begin position="21"/>
        <end position="77"/>
    </location>
</feature>
<comment type="subcellular location">
    <subcellularLocation>
        <location evidence="1">Endomembrane system</location>
        <topology evidence="1">Multi-pass membrane protein</topology>
    </subcellularLocation>
</comment>
<reference evidence="8 11" key="2">
    <citation type="submission" date="2021-01" db="EMBL/GenBank/DDBJ databases">
        <title>Whole genome shotgun sequence of Cellulomonas oligotrophica NBRC 109435.</title>
        <authorList>
            <person name="Komaki H."/>
            <person name="Tamura T."/>
        </authorList>
    </citation>
    <scope>NUCLEOTIDE SEQUENCE [LARGE SCALE GENOMIC DNA]</scope>
    <source>
        <strain evidence="8 11">NBRC 109435</strain>
    </source>
</reference>
<dbReference type="GO" id="GO:0012505">
    <property type="term" value="C:endomembrane system"/>
    <property type="evidence" value="ECO:0007669"/>
    <property type="project" value="UniProtKB-SubCell"/>
</dbReference>
<dbReference type="Proteomes" id="UP000618382">
    <property type="component" value="Unassembled WGS sequence"/>
</dbReference>
<dbReference type="Proteomes" id="UP000577956">
    <property type="component" value="Unassembled WGS sequence"/>
</dbReference>
<feature type="region of interest" description="Disordered" evidence="5">
    <location>
        <begin position="1"/>
        <end position="20"/>
    </location>
</feature>
<proteinExistence type="predicted"/>
<accession>A0A7Y9K0C5</accession>
<dbReference type="RefSeq" id="WP_140460047.1">
    <property type="nucleotide sequence ID" value="NZ_BAABFI010000010.1"/>
</dbReference>
<dbReference type="Pfam" id="PF02656">
    <property type="entry name" value="DUF202"/>
    <property type="match status" value="1"/>
</dbReference>
<keyword evidence="3 6" id="KW-1133">Transmembrane helix</keyword>
<evidence type="ECO:0000259" key="7">
    <source>
        <dbReference type="Pfam" id="PF02656"/>
    </source>
</evidence>
<feature type="transmembrane region" description="Helical" evidence="6">
    <location>
        <begin position="55"/>
        <end position="74"/>
    </location>
</feature>
<evidence type="ECO:0000256" key="2">
    <source>
        <dbReference type="ARBA" id="ARBA00022692"/>
    </source>
</evidence>
<dbReference type="EMBL" id="BONN01000005">
    <property type="protein sequence ID" value="GIG33086.1"/>
    <property type="molecule type" value="Genomic_DNA"/>
</dbReference>
<comment type="caution">
    <text evidence="9">The sequence shown here is derived from an EMBL/GenBank/DDBJ whole genome shotgun (WGS) entry which is preliminary data.</text>
</comment>
<gene>
    <name evidence="9" type="ORF">BKA21_003258</name>
    <name evidence="8" type="ORF">Col01nite_22450</name>
</gene>
<evidence type="ECO:0000256" key="3">
    <source>
        <dbReference type="ARBA" id="ARBA00022989"/>
    </source>
</evidence>
<dbReference type="InterPro" id="IPR003807">
    <property type="entry name" value="DUF202"/>
</dbReference>
<feature type="transmembrane region" description="Helical" evidence="6">
    <location>
        <begin position="100"/>
        <end position="120"/>
    </location>
</feature>
<dbReference type="EMBL" id="JACCBK010000001">
    <property type="protein sequence ID" value="NYD87709.1"/>
    <property type="molecule type" value="Genomic_DNA"/>
</dbReference>
<keyword evidence="2 6" id="KW-0812">Transmembrane</keyword>
<evidence type="ECO:0000256" key="4">
    <source>
        <dbReference type="ARBA" id="ARBA00023136"/>
    </source>
</evidence>
<keyword evidence="11" id="KW-1185">Reference proteome</keyword>
<protein>
    <submittedName>
        <fullName evidence="9">Putative membrane protein</fullName>
    </submittedName>
</protein>
<sequence length="122" mass="11927">MSGSEAGLPPGRPAGPAADPLAAERTALAWRRTALALLGGSLAAGRLLQPTLGGAAWGVAGVGVVLAVLVLAVAHRRRVLARADARDPAHPHGVVGGGRLVTVTAAGTALLGLCGVLLVARG</sequence>